<organism evidence="1 2">
    <name type="scientific">Geotrichum galactomycetum</name>
    <dbReference type="NCBI Taxonomy" id="27317"/>
    <lineage>
        <taxon>Eukaryota</taxon>
        <taxon>Fungi</taxon>
        <taxon>Dikarya</taxon>
        <taxon>Ascomycota</taxon>
        <taxon>Saccharomycotina</taxon>
        <taxon>Dipodascomycetes</taxon>
        <taxon>Dipodascales</taxon>
        <taxon>Dipodascaceae</taxon>
        <taxon>Geotrichum</taxon>
    </lineage>
</organism>
<evidence type="ECO:0000313" key="1">
    <source>
        <dbReference type="EMBL" id="KAF5094183.1"/>
    </source>
</evidence>
<proteinExistence type="predicted"/>
<sequence>MRDNVTGRSRGFGFLDFAEAKSVNLVLAEEHFLDGKIIDPKRAIPREEQDKTAKIFVGGVGLDVTEEDFNSFFAQYGVVIDAQLMIDKDTGRPRGFGFITFDSDQAVERIVNEPYLILKDKQIEVKRAEPRAKDANGDDNNNRFNNRGFGHHNNYNSYNRNGNNNMNNMNPVMMAQYYQRWQAYMTQMQQYMMAQGNNNPQMQQQFQQQMQQFQQMQMQQMGGNWPGAGAPTGPATDNRSLTAGDASGDQDAPNDGENNEGTENNADQQGNDSRQGFYNNNFNNNTRYNNNYNSNYGGGYNNNNRGGYNNNYRNRGYYNNNNNNNFNFNNNNGFNDGNNRGSGQDGSAITLVQGEGENDDNADKNDNNEDDNRDGGDDYNNSRRRDSEGSEDRKSDDDEGSRSRNDYGRYRDRDSRSHRSSFGDRLKERDRKHRDRDSGSSSRNPINNPAPTVTTIYNRKFSQDELFRKKFKLPPSESLMDDCQAEISIIAAETSDIEEPLSGLGRVFGYPGDPKKLRDKSKLRLWYEYILAHGRNVSIVKQPGFYKLIRVGLPNRLRGEIWELTSGSAFRRMQNQRLYVSLLEEYQGRTSLAIDEIEKDLNRSLPEYAAYQDPEGIERLRRVLTVYSWKNPEVGYCQAMNIVAAALLIYMSEEQAFWCLSQVCDIMLPGYYSKTMYGTLLDQKVFEALVQKTMPILWDHLAKNDVQLSVVSLPWFLSLFINSMPLVFAFRIMDVFFLEGPKTLFQVALAILRVNGEELLDATDDGVVIQILKQYFSTLDDPVHPNSSNPKIRKVTKFQELMIAAFREFAVITDEMIDSYRRKFENQILGDIEIFAKRTQIRNLPKTRNLSNDQLGIIYDRFYAAIQDTRLGLGATRTDMTLDAFSIFMAGIVDWMDPQFVAGTLITRISPLAEKLTAIKRTEPHDFVYRLFNRWDSQMVGTLTLQDVVQGLDSLVQPDLMSAMSYFYDLYDEAGLNKVDREGILKMSEGLLFLTRPFREGESPILDAQSQRIRTKNQQEILKARAHNDEILANRAAAEGAEGGFGQHDLIDVDRSDFVPVPHEVSVETLQHEQSVRYLSAVSSFINRAFEYATPDEDEAGSGDGSGNASVSEEVSEDSKDAFNKALDPARPVYINLATFRMVVLADETLETLFSCTLGGTVHLTPEGTGLFDDGRNNGGLANKLSFGRLLFNNRAAAGTLRSVFDNIVSDVRRRVDDVGVSNGGEATGGTDNAQKDAKKQHHDNDDTKELGKVNQTDRDLLEDL</sequence>
<dbReference type="Proteomes" id="UP000744676">
    <property type="component" value="Unassembled WGS sequence"/>
</dbReference>
<dbReference type="EMBL" id="QVQA01000178">
    <property type="protein sequence ID" value="KAF5094183.1"/>
    <property type="molecule type" value="Genomic_DNA"/>
</dbReference>
<keyword evidence="2" id="KW-1185">Reference proteome</keyword>
<comment type="caution">
    <text evidence="1">The sequence shown here is derived from an EMBL/GenBank/DDBJ whole genome shotgun (WGS) entry which is preliminary data.</text>
</comment>
<protein>
    <submittedName>
        <fullName evidence="1">Uncharacterized protein</fullName>
    </submittedName>
</protein>
<evidence type="ECO:0000313" key="2">
    <source>
        <dbReference type="Proteomes" id="UP000744676"/>
    </source>
</evidence>
<accession>A0ACB6V0I1</accession>
<gene>
    <name evidence="1" type="ORF">D0Z00_003665</name>
</gene>
<reference evidence="1 2" key="1">
    <citation type="journal article" date="2020" name="Front. Microbiol.">
        <title>Phenotypic and Genetic Characterization of the Cheese Ripening Yeast Geotrichum candidum.</title>
        <authorList>
            <person name="Perkins V."/>
            <person name="Vignola S."/>
            <person name="Lessard M.H."/>
            <person name="Plante P.L."/>
            <person name="Corbeil J."/>
            <person name="Dugat-Bony E."/>
            <person name="Frenette M."/>
            <person name="Labrie S."/>
        </authorList>
    </citation>
    <scope>NUCLEOTIDE SEQUENCE [LARGE SCALE GENOMIC DNA]</scope>
    <source>
        <strain evidence="1 2">LMA-1147</strain>
    </source>
</reference>
<name>A0ACB6V0I1_9ASCO</name>